<comment type="similarity">
    <text evidence="1">Belongs to the aldo/keto reductase family.</text>
</comment>
<feature type="active site" description="Proton donor" evidence="5">
    <location>
        <position position="49"/>
    </location>
</feature>
<dbReference type="CDD" id="cd19133">
    <property type="entry name" value="AKR_AKR5F1"/>
    <property type="match status" value="1"/>
</dbReference>
<name>A0A2S9IGV5_9GAMM</name>
<gene>
    <name evidence="9" type="ORF">CQW29_04895</name>
</gene>
<keyword evidence="10" id="KW-1185">Reference proteome</keyword>
<dbReference type="PRINTS" id="PR00069">
    <property type="entry name" value="ALDKETRDTASE"/>
</dbReference>
<evidence type="ECO:0000256" key="3">
    <source>
        <dbReference type="ARBA" id="ARBA00023002"/>
    </source>
</evidence>
<dbReference type="EMBL" id="PDET01000002">
    <property type="protein sequence ID" value="PRD16999.1"/>
    <property type="molecule type" value="Genomic_DNA"/>
</dbReference>
<keyword evidence="2" id="KW-0521">NADP</keyword>
<dbReference type="OrthoDB" id="9804790at2"/>
<dbReference type="PROSITE" id="PS00063">
    <property type="entry name" value="ALDOKETO_REDUCTASE_3"/>
    <property type="match status" value="1"/>
</dbReference>
<dbReference type="AlphaFoldDB" id="A0A2S9IGV5"/>
<reference evidence="9 10" key="1">
    <citation type="submission" date="2017-10" db="EMBL/GenBank/DDBJ databases">
        <title>Draft genome of two endophytic bacteria isolated from 'guarana' Paullinia cupana (Mart.) Ducke.</title>
        <authorList>
            <person name="Siqueira K.A."/>
            <person name="Liotti R.G."/>
            <person name="Mendes T.A."/>
            <person name="Soares M.A."/>
        </authorList>
    </citation>
    <scope>NUCLEOTIDE SEQUENCE [LARGE SCALE GENOMIC DNA]</scope>
    <source>
        <strain evidence="9 10">342</strain>
    </source>
</reference>
<evidence type="ECO:0000256" key="2">
    <source>
        <dbReference type="ARBA" id="ARBA00022857"/>
    </source>
</evidence>
<accession>A0A2S9IGV5</accession>
<keyword evidence="3" id="KW-0560">Oxidoreductase</keyword>
<dbReference type="Pfam" id="PF00248">
    <property type="entry name" value="Aldo_ket_red"/>
    <property type="match status" value="1"/>
</dbReference>
<organism evidence="9 10">
    <name type="scientific">Pantoea coffeiphila</name>
    <dbReference type="NCBI Taxonomy" id="1465635"/>
    <lineage>
        <taxon>Bacteria</taxon>
        <taxon>Pseudomonadati</taxon>
        <taxon>Pseudomonadota</taxon>
        <taxon>Gammaproteobacteria</taxon>
        <taxon>Enterobacterales</taxon>
        <taxon>Erwiniaceae</taxon>
        <taxon>Pantoea</taxon>
    </lineage>
</organism>
<dbReference type="GO" id="GO:0016616">
    <property type="term" value="F:oxidoreductase activity, acting on the CH-OH group of donors, NAD or NADP as acceptor"/>
    <property type="evidence" value="ECO:0007669"/>
    <property type="project" value="UniProtKB-ARBA"/>
</dbReference>
<comment type="caution">
    <text evidence="9">The sequence shown here is derived from an EMBL/GenBank/DDBJ whole genome shotgun (WGS) entry which is preliminary data.</text>
</comment>
<dbReference type="PROSITE" id="PS00062">
    <property type="entry name" value="ALDOKETO_REDUCTASE_2"/>
    <property type="match status" value="1"/>
</dbReference>
<sequence>MHSVTLNNGTKMPLLGFGVFQMTDAAECERAVIDALDVGYRLIDTAASYQNETQVGNALKQSGIARSELFVTTKLWLQDASYDGAKAQFERSLNRLQLDYVDLYLIHQPYGDVHGAWRAMQELYQAGKIRAIGVSNFHPDRLADLIAFNTVVPAVNQIEVNPFNQQLHPVPWMLSRGIQPEAWAPFAEGRNGLFQHPLLTTIGEQYGKSVGQVVLRWIFQRGIISLAKTVQRARMAENMNILDFTLSPQDMQQITALDTATSAFFSHRDPARIEWLTGRKLDV</sequence>
<dbReference type="PANTHER" id="PTHR43827:SF3">
    <property type="entry name" value="NADP-DEPENDENT OXIDOREDUCTASE DOMAIN-CONTAINING PROTEIN"/>
    <property type="match status" value="1"/>
</dbReference>
<evidence type="ECO:0000256" key="4">
    <source>
        <dbReference type="ARBA" id="ARBA00049445"/>
    </source>
</evidence>
<evidence type="ECO:0000313" key="9">
    <source>
        <dbReference type="EMBL" id="PRD16999.1"/>
    </source>
</evidence>
<protein>
    <submittedName>
        <fullName evidence="9">2,5-diketo-D-gluconic acid reductase</fullName>
    </submittedName>
</protein>
<proteinExistence type="inferred from homology"/>
<dbReference type="InterPro" id="IPR023210">
    <property type="entry name" value="NADP_OxRdtase_dom"/>
</dbReference>
<dbReference type="InterPro" id="IPR036812">
    <property type="entry name" value="NAD(P)_OxRdtase_dom_sf"/>
</dbReference>
<feature type="binding site" evidence="6">
    <location>
        <position position="107"/>
    </location>
    <ligand>
        <name>substrate</name>
    </ligand>
</feature>
<evidence type="ECO:0000256" key="5">
    <source>
        <dbReference type="PIRSR" id="PIRSR000097-1"/>
    </source>
</evidence>
<dbReference type="PANTHER" id="PTHR43827">
    <property type="entry name" value="2,5-DIKETO-D-GLUCONIC ACID REDUCTASE"/>
    <property type="match status" value="1"/>
</dbReference>
<dbReference type="Proteomes" id="UP000239181">
    <property type="component" value="Unassembled WGS sequence"/>
</dbReference>
<dbReference type="SUPFAM" id="SSF51430">
    <property type="entry name" value="NAD(P)-linked oxidoreductase"/>
    <property type="match status" value="1"/>
</dbReference>
<dbReference type="InterPro" id="IPR018170">
    <property type="entry name" value="Aldo/ket_reductase_CS"/>
</dbReference>
<comment type="catalytic activity">
    <reaction evidence="4">
        <text>hydroxyacetone + NADP(+) = methylglyoxal + NADPH + H(+)</text>
        <dbReference type="Rhea" id="RHEA:27986"/>
        <dbReference type="ChEBI" id="CHEBI:15378"/>
        <dbReference type="ChEBI" id="CHEBI:17158"/>
        <dbReference type="ChEBI" id="CHEBI:27957"/>
        <dbReference type="ChEBI" id="CHEBI:57783"/>
        <dbReference type="ChEBI" id="CHEBI:58349"/>
    </reaction>
</comment>
<evidence type="ECO:0000256" key="6">
    <source>
        <dbReference type="PIRSR" id="PIRSR000097-2"/>
    </source>
</evidence>
<dbReference type="PROSITE" id="PS00798">
    <property type="entry name" value="ALDOKETO_REDUCTASE_1"/>
    <property type="match status" value="1"/>
</dbReference>
<dbReference type="RefSeq" id="WP_105591581.1">
    <property type="nucleotide sequence ID" value="NZ_PDET01000002.1"/>
</dbReference>
<dbReference type="Gene3D" id="3.20.20.100">
    <property type="entry name" value="NADP-dependent oxidoreductase domain"/>
    <property type="match status" value="1"/>
</dbReference>
<evidence type="ECO:0000256" key="7">
    <source>
        <dbReference type="PIRSR" id="PIRSR000097-3"/>
    </source>
</evidence>
<feature type="domain" description="NADP-dependent oxidoreductase" evidence="8">
    <location>
        <begin position="16"/>
        <end position="258"/>
    </location>
</feature>
<feature type="site" description="Lowers pKa of active site Tyr" evidence="7">
    <location>
        <position position="74"/>
    </location>
</feature>
<dbReference type="InterPro" id="IPR020471">
    <property type="entry name" value="AKR"/>
</dbReference>
<dbReference type="PIRSF" id="PIRSF000097">
    <property type="entry name" value="AKR"/>
    <property type="match status" value="1"/>
</dbReference>
<evidence type="ECO:0000313" key="10">
    <source>
        <dbReference type="Proteomes" id="UP000239181"/>
    </source>
</evidence>
<dbReference type="FunFam" id="3.20.20.100:FF:000015">
    <property type="entry name" value="Oxidoreductase, aldo/keto reductase family"/>
    <property type="match status" value="1"/>
</dbReference>
<evidence type="ECO:0000259" key="8">
    <source>
        <dbReference type="Pfam" id="PF00248"/>
    </source>
</evidence>
<evidence type="ECO:0000256" key="1">
    <source>
        <dbReference type="ARBA" id="ARBA00007905"/>
    </source>
</evidence>